<dbReference type="InterPro" id="IPR051153">
    <property type="entry name" value="Yeast_CWMannoprotein_PIR"/>
</dbReference>
<dbReference type="PROSITE" id="PS50256">
    <property type="entry name" value="PIR_REPEAT_2"/>
    <property type="match status" value="2"/>
</dbReference>
<dbReference type="GO" id="GO:0031505">
    <property type="term" value="P:fungal-type cell wall organization"/>
    <property type="evidence" value="ECO:0007669"/>
    <property type="project" value="TreeGrafter"/>
</dbReference>
<evidence type="ECO:0000313" key="7">
    <source>
        <dbReference type="EMBL" id="KAF1851880.1"/>
    </source>
</evidence>
<keyword evidence="8" id="KW-1185">Reference proteome</keyword>
<evidence type="ECO:0000256" key="5">
    <source>
        <dbReference type="SAM" id="SignalP"/>
    </source>
</evidence>
<keyword evidence="4" id="KW-1133">Transmembrane helix</keyword>
<keyword evidence="2" id="KW-0677">Repeat</keyword>
<feature type="transmembrane region" description="Helical" evidence="4">
    <location>
        <begin position="308"/>
        <end position="332"/>
    </location>
</feature>
<feature type="compositionally biased region" description="Polar residues" evidence="3">
    <location>
        <begin position="151"/>
        <end position="193"/>
    </location>
</feature>
<dbReference type="PANTHER" id="PTHR47254">
    <property type="entry name" value="CELL WALL MANNOPROTEIN CIS3-RELATED"/>
    <property type="match status" value="1"/>
</dbReference>
<dbReference type="GO" id="GO:0005199">
    <property type="term" value="F:structural constituent of cell wall"/>
    <property type="evidence" value="ECO:0007669"/>
    <property type="project" value="InterPro"/>
</dbReference>
<dbReference type="GeneID" id="63853721"/>
<name>A0A9P4GU95_9PLEO</name>
<evidence type="ECO:0000256" key="2">
    <source>
        <dbReference type="ARBA" id="ARBA00022737"/>
    </source>
</evidence>
<protein>
    <recommendedName>
        <fullName evidence="6">Cell wall mannoprotein PIR1-like C-terminal domain-containing protein</fullName>
    </recommendedName>
</protein>
<accession>A0A9P4GU95</accession>
<evidence type="ECO:0000259" key="6">
    <source>
        <dbReference type="Pfam" id="PF22799"/>
    </source>
</evidence>
<dbReference type="PANTHER" id="PTHR47254:SF2">
    <property type="entry name" value="COVALENTLY-LINKED CELL WALL PROTEIN"/>
    <property type="match status" value="1"/>
</dbReference>
<feature type="domain" description="Cell wall mannoprotein PIR1-like C-terminal" evidence="6">
    <location>
        <begin position="65"/>
        <end position="138"/>
    </location>
</feature>
<dbReference type="OrthoDB" id="5415592at2759"/>
<dbReference type="Proteomes" id="UP000800039">
    <property type="component" value="Unassembled WGS sequence"/>
</dbReference>
<dbReference type="Pfam" id="PF00399">
    <property type="entry name" value="PIR"/>
    <property type="match status" value="4"/>
</dbReference>
<organism evidence="7 8">
    <name type="scientific">Cucurbitaria berberidis CBS 394.84</name>
    <dbReference type="NCBI Taxonomy" id="1168544"/>
    <lineage>
        <taxon>Eukaryota</taxon>
        <taxon>Fungi</taxon>
        <taxon>Dikarya</taxon>
        <taxon>Ascomycota</taxon>
        <taxon>Pezizomycotina</taxon>
        <taxon>Dothideomycetes</taxon>
        <taxon>Pleosporomycetidae</taxon>
        <taxon>Pleosporales</taxon>
        <taxon>Pleosporineae</taxon>
        <taxon>Cucurbitariaceae</taxon>
        <taxon>Cucurbitaria</taxon>
    </lineage>
</organism>
<feature type="chain" id="PRO_5040422592" description="Cell wall mannoprotein PIR1-like C-terminal domain-containing protein" evidence="5">
    <location>
        <begin position="16"/>
        <end position="333"/>
    </location>
</feature>
<gene>
    <name evidence="7" type="ORF">K460DRAFT_401881</name>
</gene>
<evidence type="ECO:0000256" key="4">
    <source>
        <dbReference type="SAM" id="Phobius"/>
    </source>
</evidence>
<proteinExistence type="predicted"/>
<dbReference type="InterPro" id="IPR054508">
    <property type="entry name" value="PIR1-like_C"/>
</dbReference>
<dbReference type="RefSeq" id="XP_040794443.1">
    <property type="nucleotide sequence ID" value="XM_040936471.1"/>
</dbReference>
<dbReference type="Pfam" id="PF22799">
    <property type="entry name" value="PIR1-like_C"/>
    <property type="match status" value="1"/>
</dbReference>
<evidence type="ECO:0000256" key="3">
    <source>
        <dbReference type="SAM" id="MobiDB-lite"/>
    </source>
</evidence>
<feature type="signal peptide" evidence="5">
    <location>
        <begin position="1"/>
        <end position="15"/>
    </location>
</feature>
<dbReference type="InterPro" id="IPR000420">
    <property type="entry name" value="Yeast_PIR_rpt"/>
</dbReference>
<dbReference type="AlphaFoldDB" id="A0A9P4GU95"/>
<comment type="caution">
    <text evidence="7">The sequence shown here is derived from an EMBL/GenBank/DDBJ whole genome shotgun (WGS) entry which is preliminary data.</text>
</comment>
<dbReference type="EMBL" id="ML976614">
    <property type="protein sequence ID" value="KAF1851880.1"/>
    <property type="molecule type" value="Genomic_DNA"/>
</dbReference>
<dbReference type="GO" id="GO:0009277">
    <property type="term" value="C:fungal-type cell wall"/>
    <property type="evidence" value="ECO:0007669"/>
    <property type="project" value="TreeGrafter"/>
</dbReference>
<sequence length="333" mass="33189">MKSFVALSLAAAAMALPQSGSPSGCSSSTSGTFQISTVNVTSGSSKRDVEKRQLAGALTLSLNDGLLKDQAGRSGYIASNYQFQFDAPIQADARETSGFSLCSNSSLALGGSTIFYQCLSGTFYNLYSQSTGAQCIPIHIQAVNKGASVSQVSDGQPQASSAGPVVTQISDGQPQASSAGPVVTQISDGQPQASAPAGPVVSQISDGQPQAPTPVAPVVSQISDGQPQAPTPVAPVVSQISDGQPQVPVATATAPVVTQISDGQPQVPVATATGPVVSQISDGQPQVPAPTGNVTIRPNITSPSVPDFTAAAATTAASVGALAAALLGLFALL</sequence>
<evidence type="ECO:0000313" key="8">
    <source>
        <dbReference type="Proteomes" id="UP000800039"/>
    </source>
</evidence>
<evidence type="ECO:0000256" key="1">
    <source>
        <dbReference type="ARBA" id="ARBA00022729"/>
    </source>
</evidence>
<feature type="region of interest" description="Disordered" evidence="3">
    <location>
        <begin position="151"/>
        <end position="232"/>
    </location>
</feature>
<keyword evidence="4" id="KW-0812">Transmembrane</keyword>
<keyword evidence="4" id="KW-0472">Membrane</keyword>
<reference evidence="7" key="1">
    <citation type="submission" date="2020-01" db="EMBL/GenBank/DDBJ databases">
        <authorList>
            <consortium name="DOE Joint Genome Institute"/>
            <person name="Haridas S."/>
            <person name="Albert R."/>
            <person name="Binder M."/>
            <person name="Bloem J."/>
            <person name="Labutti K."/>
            <person name="Salamov A."/>
            <person name="Andreopoulos B."/>
            <person name="Baker S.E."/>
            <person name="Barry K."/>
            <person name="Bills G."/>
            <person name="Bluhm B.H."/>
            <person name="Cannon C."/>
            <person name="Castanera R."/>
            <person name="Culley D.E."/>
            <person name="Daum C."/>
            <person name="Ezra D."/>
            <person name="Gonzalez J.B."/>
            <person name="Henrissat B."/>
            <person name="Kuo A."/>
            <person name="Liang C."/>
            <person name="Lipzen A."/>
            <person name="Lutzoni F."/>
            <person name="Magnuson J."/>
            <person name="Mondo S."/>
            <person name="Nolan M."/>
            <person name="Ohm R."/>
            <person name="Pangilinan J."/>
            <person name="Park H.-J."/>
            <person name="Ramirez L."/>
            <person name="Alfaro M."/>
            <person name="Sun H."/>
            <person name="Tritt A."/>
            <person name="Yoshinaga Y."/>
            <person name="Zwiers L.-H."/>
            <person name="Turgeon B.G."/>
            <person name="Goodwin S.B."/>
            <person name="Spatafora J.W."/>
            <person name="Crous P.W."/>
            <person name="Grigoriev I.V."/>
        </authorList>
    </citation>
    <scope>NUCLEOTIDE SEQUENCE</scope>
    <source>
        <strain evidence="7">CBS 394.84</strain>
    </source>
</reference>
<keyword evidence="1 5" id="KW-0732">Signal</keyword>